<keyword evidence="2" id="KW-1185">Reference proteome</keyword>
<evidence type="ECO:0000313" key="1">
    <source>
        <dbReference type="EMBL" id="MBB5887247.1"/>
    </source>
</evidence>
<dbReference type="RefSeq" id="WP_183538246.1">
    <property type="nucleotide sequence ID" value="NZ_JACHHV010000001.1"/>
</dbReference>
<dbReference type="InterPro" id="IPR058240">
    <property type="entry name" value="rSAM_sf"/>
</dbReference>
<dbReference type="InterPro" id="IPR051454">
    <property type="entry name" value="RNA/ubiquinone_mod_enzymes"/>
</dbReference>
<protein>
    <submittedName>
        <fullName evidence="1">Collagenase-like PrtC family protease</fullName>
    </submittedName>
</protein>
<keyword evidence="1" id="KW-0378">Hydrolase</keyword>
<comment type="caution">
    <text evidence="1">The sequence shown here is derived from an EMBL/GenBank/DDBJ whole genome shotgun (WGS) entry which is preliminary data.</text>
</comment>
<dbReference type="PANTHER" id="PTHR30217">
    <property type="entry name" value="PEPTIDASE U32 FAMILY"/>
    <property type="match status" value="1"/>
</dbReference>
<gene>
    <name evidence="1" type="ORF">HNQ37_000115</name>
</gene>
<sequence length="308" mass="34931">MKIKLTATAESVEQAKQILAAGVDSLNIGDETFSLRVPTAFSKSDICEITEMAHAAGKKVTVSVNALMHAEKMAIIKHYLDFLQKIRVDQITVGDAGVIYVLQRDGYKLPYIYDASTLVTSGRQVNFWGNQGAVEAVLARELPKTELESMSKILEIPVEILVYGATVIHHSKRPLLQNYFNFSEVEGEEKNRAADHFVSEPHEPSSHYSIFEDSHGTHIFANDDIDMMTELGDLTKMGYYHWKLDGIFTRGEAFVQILKIFDQARQLIENDEFTKEKAFMLDEKVRQLHPFDRTVSHGFYDLDPQKIK</sequence>
<dbReference type="EMBL" id="JACHHV010000001">
    <property type="protein sequence ID" value="MBB5887247.1"/>
    <property type="molecule type" value="Genomic_DNA"/>
</dbReference>
<dbReference type="SUPFAM" id="SSF102114">
    <property type="entry name" value="Radical SAM enzymes"/>
    <property type="match status" value="1"/>
</dbReference>
<dbReference type="GO" id="GO:0006508">
    <property type="term" value="P:proteolysis"/>
    <property type="evidence" value="ECO:0007669"/>
    <property type="project" value="UniProtKB-KW"/>
</dbReference>
<dbReference type="Pfam" id="PF01136">
    <property type="entry name" value="Peptidase_U32"/>
    <property type="match status" value="1"/>
</dbReference>
<keyword evidence="1" id="KW-0645">Protease</keyword>
<accession>A0A841C4Q8</accession>
<dbReference type="Proteomes" id="UP000562464">
    <property type="component" value="Unassembled WGS sequence"/>
</dbReference>
<organism evidence="1 2">
    <name type="scientific">Lactovum miscens</name>
    <dbReference type="NCBI Taxonomy" id="190387"/>
    <lineage>
        <taxon>Bacteria</taxon>
        <taxon>Bacillati</taxon>
        <taxon>Bacillota</taxon>
        <taxon>Bacilli</taxon>
        <taxon>Lactobacillales</taxon>
        <taxon>Streptococcaceae</taxon>
        <taxon>Lactovum</taxon>
    </lineage>
</organism>
<dbReference type="AlphaFoldDB" id="A0A841C4Q8"/>
<dbReference type="PANTHER" id="PTHR30217:SF12">
    <property type="entry name" value="U32 FAMILY PEPTIDASE"/>
    <property type="match status" value="1"/>
</dbReference>
<dbReference type="GO" id="GO:0008233">
    <property type="term" value="F:peptidase activity"/>
    <property type="evidence" value="ECO:0007669"/>
    <property type="project" value="UniProtKB-KW"/>
</dbReference>
<dbReference type="InterPro" id="IPR001539">
    <property type="entry name" value="Peptidase_U32"/>
</dbReference>
<proteinExistence type="predicted"/>
<reference evidence="1 2" key="1">
    <citation type="submission" date="2020-08" db="EMBL/GenBank/DDBJ databases">
        <title>Genomic Encyclopedia of Type Strains, Phase IV (KMG-IV): sequencing the most valuable type-strain genomes for metagenomic binning, comparative biology and taxonomic classification.</title>
        <authorList>
            <person name="Goeker M."/>
        </authorList>
    </citation>
    <scope>NUCLEOTIDE SEQUENCE [LARGE SCALE GENOMIC DNA]</scope>
    <source>
        <strain evidence="1 2">DSM 14925</strain>
    </source>
</reference>
<evidence type="ECO:0000313" key="2">
    <source>
        <dbReference type="Proteomes" id="UP000562464"/>
    </source>
</evidence>
<name>A0A841C4Q8_9LACT</name>